<keyword evidence="2" id="KW-1185">Reference proteome</keyword>
<organism evidence="1 2">
    <name type="scientific">Holotrichia oblita</name>
    <name type="common">Chafer beetle</name>
    <dbReference type="NCBI Taxonomy" id="644536"/>
    <lineage>
        <taxon>Eukaryota</taxon>
        <taxon>Metazoa</taxon>
        <taxon>Ecdysozoa</taxon>
        <taxon>Arthropoda</taxon>
        <taxon>Hexapoda</taxon>
        <taxon>Insecta</taxon>
        <taxon>Pterygota</taxon>
        <taxon>Neoptera</taxon>
        <taxon>Endopterygota</taxon>
        <taxon>Coleoptera</taxon>
        <taxon>Polyphaga</taxon>
        <taxon>Scarabaeiformia</taxon>
        <taxon>Scarabaeidae</taxon>
        <taxon>Melolonthinae</taxon>
        <taxon>Holotrichia</taxon>
    </lineage>
</organism>
<dbReference type="Proteomes" id="UP001056778">
    <property type="component" value="Chromosome 8"/>
</dbReference>
<protein>
    <submittedName>
        <fullName evidence="1">Myosin</fullName>
    </submittedName>
</protein>
<evidence type="ECO:0000313" key="2">
    <source>
        <dbReference type="Proteomes" id="UP001056778"/>
    </source>
</evidence>
<sequence length="945" mass="109219">MSYQFEKLLSETCNCNGKDISEDDFENLSQTSSSILRENSLDELPFINNIIDLETKTEEHVTAFLKRRYVNKQLYTWAGQTLLAIHPYEDILLNHINDTSVPCIDSVISKIWFRLSRNIGKNNQAVVISGESGSGKTYSACLAMKCIARLQKNKKKDPSDNILWQAWSSVPLLTAFGNASNEHNNNSSRFGKLLQLQYSAGTIVGAYIKTFLLEKCRVTGPNFQEGNFHIFQQILESVDDDTLANLYLNKDTTYKIAPKPENYLKSTYSETVKSLKILNIAELNEILTILAIILNLGNINFCIKNENCYVVKDCYKFLIYASKLFKIDSDNLLQLLVTKTFAAKSKGNKRDTVYTSPCINKEECKERRNCLMRFLYNNLFLWLVERINEQIYAPECHKLIGILDVYGFEIFDTNTFEQLCINYANERLQQYFVNDHILKQRNELVSEGFSVDVIDTTDYSIRVGLLDGPVSVFGILNEECAMKRFNTDVFVNIRLADTLTSSKYFETPGNNFSTCFVIKHFAGNVTYDTKTMLYKNRDKVPEEMISFLKDCRFPFLECMLRSTNDRMPNKTLLTKFTKSLDNLVQTLNQSDVHYVKCLKPNSFQIRGYLDEAYFIQQLRSNGIFDIFKLHFQNFCIRYNFDQFIRKFSKKLYNCLQNPLKSDIHLGKKYIYLTEEAYIAFELLQYILKSIAARKIQKYWWKYRERRHKAAITIQEFFKRIFFKKKRCSIENFIDLSKMSSDIVLGNDDSVTSTSSENYFANSCRKAEEYLKAHQFNRNYEGEQLSLTLEKHFNNLQTKPFKRVLFSGDHIISYNRLAEIPVRLHLSKTCIPYSNLLPKSELSKGLADRAMEVPGQLGYLLLNEEGAVLSSSGELENDEKTADIIMGLLTLASTVDSTVFPVRSFKKLSLTYDQHCYMVCLSNRKIHIVKKSLNIPTSTNELTVNI</sequence>
<name>A0ACB9SMJ6_HOLOL</name>
<dbReference type="EMBL" id="CM043022">
    <property type="protein sequence ID" value="KAI4455910.1"/>
    <property type="molecule type" value="Genomic_DNA"/>
</dbReference>
<reference evidence="1" key="1">
    <citation type="submission" date="2022-04" db="EMBL/GenBank/DDBJ databases">
        <title>Chromosome-scale genome assembly of Holotrichia oblita Faldermann.</title>
        <authorList>
            <person name="Rongchong L."/>
        </authorList>
    </citation>
    <scope>NUCLEOTIDE SEQUENCE</scope>
    <source>
        <strain evidence="1">81SQS9</strain>
    </source>
</reference>
<proteinExistence type="predicted"/>
<evidence type="ECO:0000313" key="1">
    <source>
        <dbReference type="EMBL" id="KAI4455910.1"/>
    </source>
</evidence>
<gene>
    <name evidence="1" type="ORF">MML48_8g00001584</name>
</gene>
<comment type="caution">
    <text evidence="1">The sequence shown here is derived from an EMBL/GenBank/DDBJ whole genome shotgun (WGS) entry which is preliminary data.</text>
</comment>
<accession>A0ACB9SMJ6</accession>